<keyword evidence="1" id="KW-0677">Repeat</keyword>
<dbReference type="InterPro" id="IPR011992">
    <property type="entry name" value="EF-hand-dom_pair"/>
</dbReference>
<evidence type="ECO:0000259" key="2">
    <source>
        <dbReference type="PROSITE" id="PS50222"/>
    </source>
</evidence>
<feature type="domain" description="EF-hand" evidence="2">
    <location>
        <begin position="90"/>
        <end position="125"/>
    </location>
</feature>
<sequence>MLSKMKCTLTHDVVSDLQEAFRLFDSADDGVIAMSRVRSLAFSLVPKLNEGMFSRVLSTTKLEGCDAINFPQFVVLVSTLSDVSTRAENFGVDELVEVFSHYDTNRTGYIDLNCFLQIMMEEGELLSAVEGSELVLHLRRFGCVHLNKVNYCKFVQRLVDSSLLNPFSHFFV</sequence>
<proteinExistence type="predicted"/>
<gene>
    <name evidence="3" type="ORF">DPX39_100021400</name>
</gene>
<dbReference type="Gene3D" id="1.10.238.10">
    <property type="entry name" value="EF-hand"/>
    <property type="match status" value="1"/>
</dbReference>
<dbReference type="EMBL" id="QSBY01000010">
    <property type="protein sequence ID" value="RHW69423.1"/>
    <property type="molecule type" value="Genomic_DNA"/>
</dbReference>
<dbReference type="InterPro" id="IPR002048">
    <property type="entry name" value="EF_hand_dom"/>
</dbReference>
<evidence type="ECO:0000313" key="3">
    <source>
        <dbReference type="EMBL" id="RHW69423.1"/>
    </source>
</evidence>
<accession>A0A3L6KYH7</accession>
<dbReference type="PANTHER" id="PTHR23048:SF0">
    <property type="entry name" value="CALMODULIN LIKE 3"/>
    <property type="match status" value="1"/>
</dbReference>
<dbReference type="PANTHER" id="PTHR23048">
    <property type="entry name" value="MYOSIN LIGHT CHAIN 1, 3"/>
    <property type="match status" value="1"/>
</dbReference>
<dbReference type="AlphaFoldDB" id="A0A3L6KYH7"/>
<evidence type="ECO:0000313" key="4">
    <source>
        <dbReference type="Proteomes" id="UP000266743"/>
    </source>
</evidence>
<comment type="caution">
    <text evidence="3">The sequence shown here is derived from an EMBL/GenBank/DDBJ whole genome shotgun (WGS) entry which is preliminary data.</text>
</comment>
<dbReference type="SUPFAM" id="SSF47473">
    <property type="entry name" value="EF-hand"/>
    <property type="match status" value="1"/>
</dbReference>
<reference evidence="3 4" key="1">
    <citation type="submission" date="2018-09" db="EMBL/GenBank/DDBJ databases">
        <title>whole genome sequence of T. equiperdum IVM-t1 strain.</title>
        <authorList>
            <person name="Suganuma K."/>
        </authorList>
    </citation>
    <scope>NUCLEOTIDE SEQUENCE [LARGE SCALE GENOMIC DNA]</scope>
    <source>
        <strain evidence="3 4">IVM-t1</strain>
    </source>
</reference>
<dbReference type="PROSITE" id="PS50222">
    <property type="entry name" value="EF_HAND_2"/>
    <property type="match status" value="1"/>
</dbReference>
<dbReference type="Pfam" id="PF00036">
    <property type="entry name" value="EF-hand_1"/>
    <property type="match status" value="1"/>
</dbReference>
<name>A0A3L6KYH7_9TRYP</name>
<dbReference type="GO" id="GO:0016460">
    <property type="term" value="C:myosin II complex"/>
    <property type="evidence" value="ECO:0007669"/>
    <property type="project" value="TreeGrafter"/>
</dbReference>
<dbReference type="InterPro" id="IPR050230">
    <property type="entry name" value="CALM/Myosin/TropC-like"/>
</dbReference>
<organism evidence="3 4">
    <name type="scientific">Trypanosoma brucei equiperdum</name>
    <dbReference type="NCBI Taxonomy" id="630700"/>
    <lineage>
        <taxon>Eukaryota</taxon>
        <taxon>Discoba</taxon>
        <taxon>Euglenozoa</taxon>
        <taxon>Kinetoplastea</taxon>
        <taxon>Metakinetoplastina</taxon>
        <taxon>Trypanosomatida</taxon>
        <taxon>Trypanosomatidae</taxon>
        <taxon>Trypanosoma</taxon>
    </lineage>
</organism>
<dbReference type="Proteomes" id="UP000266743">
    <property type="component" value="Chromosome 10"/>
</dbReference>
<evidence type="ECO:0000256" key="1">
    <source>
        <dbReference type="ARBA" id="ARBA00022737"/>
    </source>
</evidence>
<dbReference type="GO" id="GO:0005509">
    <property type="term" value="F:calcium ion binding"/>
    <property type="evidence" value="ECO:0007669"/>
    <property type="project" value="InterPro"/>
</dbReference>
<protein>
    <submittedName>
        <fullName evidence="3">EF-hand domain containing protein</fullName>
    </submittedName>
</protein>
<dbReference type="SMART" id="SM00054">
    <property type="entry name" value="EFh"/>
    <property type="match status" value="2"/>
</dbReference>